<keyword evidence="2" id="KW-1185">Reference proteome</keyword>
<feature type="non-terminal residue" evidence="1">
    <location>
        <position position="359"/>
    </location>
</feature>
<sequence length="359" mass="41527">ILPTLNKKHIYKSCSERNKEQVQDLKNGTVAHVDEKSFHSKVAIRNQETYLNNKDTMHFNSFNPKDKPASSKKIIEWSLKPTLVRPFRLFFAEEIIASFFTGFNRHLYQIGIAYQNNTKQFIKQKISKEAHNNTFNVKVSNKSQLPTFTTEYEHRNQISDISKFPKIYSKMNAYRNILRPALTRRIDFGNTFHNVPLNKILLPSTSFDSEDQSNKISVDRKVNVEKVDPIDAPSENIKVQYENLDYNNETDPDEQIYNRILEIQQDIDIARDKIKGEYNDLNIFYSNMHNEVANLLEEIITENTKLNVRLFGPTAYEIGVKEVPYSRKNRIKFPGSCTACCSRNVQTQNTISSTPTAGA</sequence>
<organism evidence="1 2">
    <name type="scientific">Cetraspora pellucida</name>
    <dbReference type="NCBI Taxonomy" id="1433469"/>
    <lineage>
        <taxon>Eukaryota</taxon>
        <taxon>Fungi</taxon>
        <taxon>Fungi incertae sedis</taxon>
        <taxon>Mucoromycota</taxon>
        <taxon>Glomeromycotina</taxon>
        <taxon>Glomeromycetes</taxon>
        <taxon>Diversisporales</taxon>
        <taxon>Gigasporaceae</taxon>
        <taxon>Cetraspora</taxon>
    </lineage>
</organism>
<evidence type="ECO:0000313" key="2">
    <source>
        <dbReference type="Proteomes" id="UP000789759"/>
    </source>
</evidence>
<comment type="caution">
    <text evidence="1">The sequence shown here is derived from an EMBL/GenBank/DDBJ whole genome shotgun (WGS) entry which is preliminary data.</text>
</comment>
<proteinExistence type="predicted"/>
<dbReference type="OrthoDB" id="2478102at2759"/>
<dbReference type="EMBL" id="CAJVQA010042993">
    <property type="protein sequence ID" value="CAG8815372.1"/>
    <property type="molecule type" value="Genomic_DNA"/>
</dbReference>
<protein>
    <submittedName>
        <fullName evidence="1">13406_t:CDS:1</fullName>
    </submittedName>
</protein>
<evidence type="ECO:0000313" key="1">
    <source>
        <dbReference type="EMBL" id="CAG8815372.1"/>
    </source>
</evidence>
<dbReference type="AlphaFoldDB" id="A0A9N9P8L4"/>
<reference evidence="1" key="1">
    <citation type="submission" date="2021-06" db="EMBL/GenBank/DDBJ databases">
        <authorList>
            <person name="Kallberg Y."/>
            <person name="Tangrot J."/>
            <person name="Rosling A."/>
        </authorList>
    </citation>
    <scope>NUCLEOTIDE SEQUENCE</scope>
    <source>
        <strain evidence="1">FL966</strain>
    </source>
</reference>
<gene>
    <name evidence="1" type="ORF">CPELLU_LOCUS19129</name>
</gene>
<accession>A0A9N9P8L4</accession>
<name>A0A9N9P8L4_9GLOM</name>
<dbReference type="Proteomes" id="UP000789759">
    <property type="component" value="Unassembled WGS sequence"/>
</dbReference>